<dbReference type="EMBL" id="CP015054">
    <property type="protein sequence ID" value="QGN13399.1"/>
    <property type="molecule type" value="Genomic_DNA"/>
</dbReference>
<reference evidence="4 5" key="2">
    <citation type="submission" date="2019-11" db="EMBL/GenBank/DDBJ databases">
        <authorList>
            <person name="Lu H."/>
        </authorList>
    </citation>
    <scope>NUCLEOTIDE SEQUENCE [LARGE SCALE GENOMIC DNA]</scope>
    <source>
        <strain evidence="4 5">FIM1</strain>
    </source>
</reference>
<evidence type="ECO:0000256" key="2">
    <source>
        <dbReference type="ARBA" id="ARBA00022801"/>
    </source>
</evidence>
<dbReference type="PANTHER" id="PTHR46118">
    <property type="entry name" value="PROTEIN ABHD11"/>
    <property type="match status" value="1"/>
</dbReference>
<dbReference type="InterPro" id="IPR029058">
    <property type="entry name" value="AB_hydrolase_fold"/>
</dbReference>
<evidence type="ECO:0000313" key="4">
    <source>
        <dbReference type="EMBL" id="QGN13399.1"/>
    </source>
</evidence>
<sequence length="363" mass="41758">MLLAYTVRPSNWSFTRRAYSATARAFNQQKGLLPLPIKETVDMAYDLHLPERSVIGKMPYHSPEPIIFYHGLLGSKRNYRHDCKKLATALQTPVYTVDIRNHGSSEHALPFDYNTLVNDLVHFAETHSLGKVNLVGYSLGAKVAMLACLKHPERFSAACIIDNSPEEQPHIKPLLTALVKSCVKLLDHHNVRADDKLWRHKASEALKKYIPDAGIRYYLLSNIINNPRVVEYRSPVINYDDGMLHFKNPVRHMMDFVTKEVAAWPTQELEGKQFLGPVNFIKATRSDFINPKSLQAINQYFPYHNIDEINATHFILNERPQEYLRAVTDFFKVTRYQLEKKREQDLAKIDQLNASESLKSARD</sequence>
<evidence type="ECO:0000313" key="5">
    <source>
        <dbReference type="Proteomes" id="UP000422736"/>
    </source>
</evidence>
<keyword evidence="5" id="KW-1185">Reference proteome</keyword>
<organism evidence="4 5">
    <name type="scientific">Kluyveromyces marxianus</name>
    <name type="common">Yeast</name>
    <name type="synonym">Candida kefyr</name>
    <dbReference type="NCBI Taxonomy" id="4911"/>
    <lineage>
        <taxon>Eukaryota</taxon>
        <taxon>Fungi</taxon>
        <taxon>Dikarya</taxon>
        <taxon>Ascomycota</taxon>
        <taxon>Saccharomycotina</taxon>
        <taxon>Saccharomycetes</taxon>
        <taxon>Saccharomycetales</taxon>
        <taxon>Saccharomycetaceae</taxon>
        <taxon>Kluyveromyces</taxon>
    </lineage>
</organism>
<evidence type="ECO:0000259" key="3">
    <source>
        <dbReference type="Pfam" id="PF00561"/>
    </source>
</evidence>
<comment type="similarity">
    <text evidence="1">Belongs to the AB hydrolase superfamily.</text>
</comment>
<dbReference type="Gene3D" id="3.40.50.1820">
    <property type="entry name" value="alpha/beta hydrolase"/>
    <property type="match status" value="1"/>
</dbReference>
<accession>A0ABX6EMM4</accession>
<keyword evidence="2" id="KW-0378">Hydrolase</keyword>
<dbReference type="InterPro" id="IPR000073">
    <property type="entry name" value="AB_hydrolase_1"/>
</dbReference>
<feature type="domain" description="AB hydrolase-1" evidence="3">
    <location>
        <begin position="65"/>
        <end position="166"/>
    </location>
</feature>
<reference evidence="4 5" key="1">
    <citation type="submission" date="2016-03" db="EMBL/GenBank/DDBJ databases">
        <title>How can Kluyveromyces marxianus grow so fast - potential evolutionary course in Saccharomyces Complex revealed by comparative genomics.</title>
        <authorList>
            <person name="Mo W."/>
            <person name="Lu W."/>
            <person name="Yang X."/>
            <person name="Qi J."/>
            <person name="Lv H."/>
        </authorList>
    </citation>
    <scope>NUCLEOTIDE SEQUENCE [LARGE SCALE GENOMIC DNA]</scope>
    <source>
        <strain evidence="4 5">FIM1</strain>
    </source>
</reference>
<dbReference type="PANTHER" id="PTHR46118:SF4">
    <property type="entry name" value="PROTEIN ABHD11"/>
    <property type="match status" value="1"/>
</dbReference>
<evidence type="ECO:0000256" key="1">
    <source>
        <dbReference type="ARBA" id="ARBA00008645"/>
    </source>
</evidence>
<gene>
    <name evidence="4" type="primary">IMO32</name>
    <name evidence="4" type="ORF">FIM1_36</name>
</gene>
<name>A0ABX6EMM4_KLUMA</name>
<dbReference type="Proteomes" id="UP000422736">
    <property type="component" value="Chromosome 1"/>
</dbReference>
<dbReference type="Pfam" id="PF00561">
    <property type="entry name" value="Abhydrolase_1"/>
    <property type="match status" value="1"/>
</dbReference>
<dbReference type="SUPFAM" id="SSF53474">
    <property type="entry name" value="alpha/beta-Hydrolases"/>
    <property type="match status" value="1"/>
</dbReference>
<proteinExistence type="inferred from homology"/>
<protein>
    <submittedName>
        <fullName evidence="4">Abhydrolase domain-containing protein YGR015C</fullName>
    </submittedName>
</protein>